<feature type="region of interest" description="Disordered" evidence="1">
    <location>
        <begin position="1"/>
        <end position="30"/>
    </location>
</feature>
<sequence length="79" mass="8771">MVRCLSTASTPSDGRRAAEPGVSLPPVHQGMVGERQSPVSLYRHYTKGWYGVSLPPVHQAMVGERQSPVSLYRQYTKGW</sequence>
<organism evidence="2 3">
    <name type="scientific">Pleurodeles waltl</name>
    <name type="common">Iberian ribbed newt</name>
    <dbReference type="NCBI Taxonomy" id="8319"/>
    <lineage>
        <taxon>Eukaryota</taxon>
        <taxon>Metazoa</taxon>
        <taxon>Chordata</taxon>
        <taxon>Craniata</taxon>
        <taxon>Vertebrata</taxon>
        <taxon>Euteleostomi</taxon>
        <taxon>Amphibia</taxon>
        <taxon>Batrachia</taxon>
        <taxon>Caudata</taxon>
        <taxon>Salamandroidea</taxon>
        <taxon>Salamandridae</taxon>
        <taxon>Pleurodelinae</taxon>
        <taxon>Pleurodeles</taxon>
    </lineage>
</organism>
<name>A0AAV7V6L6_PLEWA</name>
<evidence type="ECO:0000256" key="1">
    <source>
        <dbReference type="SAM" id="MobiDB-lite"/>
    </source>
</evidence>
<reference evidence="2" key="1">
    <citation type="journal article" date="2022" name="bioRxiv">
        <title>Sequencing and chromosome-scale assembly of the giantPleurodeles waltlgenome.</title>
        <authorList>
            <person name="Brown T."/>
            <person name="Elewa A."/>
            <person name="Iarovenko S."/>
            <person name="Subramanian E."/>
            <person name="Araus A.J."/>
            <person name="Petzold A."/>
            <person name="Susuki M."/>
            <person name="Suzuki K.-i.T."/>
            <person name="Hayashi T."/>
            <person name="Toyoda A."/>
            <person name="Oliveira C."/>
            <person name="Osipova E."/>
            <person name="Leigh N.D."/>
            <person name="Simon A."/>
            <person name="Yun M.H."/>
        </authorList>
    </citation>
    <scope>NUCLEOTIDE SEQUENCE</scope>
    <source>
        <strain evidence="2">20211129_DDA</strain>
        <tissue evidence="2">Liver</tissue>
    </source>
</reference>
<gene>
    <name evidence="2" type="ORF">NDU88_000865</name>
</gene>
<comment type="caution">
    <text evidence="2">The sequence shown here is derived from an EMBL/GenBank/DDBJ whole genome shotgun (WGS) entry which is preliminary data.</text>
</comment>
<protein>
    <submittedName>
        <fullName evidence="2">Uncharacterized protein</fullName>
    </submittedName>
</protein>
<keyword evidence="3" id="KW-1185">Reference proteome</keyword>
<evidence type="ECO:0000313" key="3">
    <source>
        <dbReference type="Proteomes" id="UP001066276"/>
    </source>
</evidence>
<accession>A0AAV7V6L6</accession>
<dbReference type="Proteomes" id="UP001066276">
    <property type="component" value="Chromosome 2_1"/>
</dbReference>
<dbReference type="EMBL" id="JANPWB010000003">
    <property type="protein sequence ID" value="KAJ1197002.1"/>
    <property type="molecule type" value="Genomic_DNA"/>
</dbReference>
<proteinExistence type="predicted"/>
<feature type="compositionally biased region" description="Polar residues" evidence="1">
    <location>
        <begin position="1"/>
        <end position="12"/>
    </location>
</feature>
<evidence type="ECO:0000313" key="2">
    <source>
        <dbReference type="EMBL" id="KAJ1197002.1"/>
    </source>
</evidence>
<dbReference type="AlphaFoldDB" id="A0AAV7V6L6"/>